<dbReference type="OrthoDB" id="9808843at2"/>
<dbReference type="InterPro" id="IPR011006">
    <property type="entry name" value="CheY-like_superfamily"/>
</dbReference>
<feature type="domain" description="Response regulatory" evidence="7">
    <location>
        <begin position="6"/>
        <end position="122"/>
    </location>
</feature>
<dbReference type="InterPro" id="IPR000792">
    <property type="entry name" value="Tscrpt_reg_LuxR_C"/>
</dbReference>
<accession>A0A099JFI3</accession>
<gene>
    <name evidence="8" type="ORF">GY21_08645</name>
</gene>
<keyword evidence="3" id="KW-0238">DNA-binding</keyword>
<dbReference type="GO" id="GO:0006355">
    <property type="term" value="P:regulation of DNA-templated transcription"/>
    <property type="evidence" value="ECO:0007669"/>
    <property type="project" value="InterPro"/>
</dbReference>
<protein>
    <submittedName>
        <fullName evidence="8">LuxR family transcriptional regulator</fullName>
    </submittedName>
</protein>
<dbReference type="PROSITE" id="PS50043">
    <property type="entry name" value="HTH_LUXR_2"/>
    <property type="match status" value="1"/>
</dbReference>
<dbReference type="InterPro" id="IPR001789">
    <property type="entry name" value="Sig_transdc_resp-reg_receiver"/>
</dbReference>
<name>A0A099JFI3_9MICO</name>
<evidence type="ECO:0000259" key="7">
    <source>
        <dbReference type="PROSITE" id="PS50110"/>
    </source>
</evidence>
<proteinExistence type="predicted"/>
<reference evidence="8 9" key="1">
    <citation type="submission" date="2014-08" db="EMBL/GenBank/DDBJ databases">
        <authorList>
            <person name="Sisinthy S."/>
        </authorList>
    </citation>
    <scope>NUCLEOTIDE SEQUENCE [LARGE SCALE GENOMIC DNA]</scope>
    <source>
        <strain evidence="8 9">RuG17</strain>
    </source>
</reference>
<evidence type="ECO:0000313" key="9">
    <source>
        <dbReference type="Proteomes" id="UP000029864"/>
    </source>
</evidence>
<dbReference type="PANTHER" id="PTHR43214">
    <property type="entry name" value="TWO-COMPONENT RESPONSE REGULATOR"/>
    <property type="match status" value="1"/>
</dbReference>
<evidence type="ECO:0000259" key="6">
    <source>
        <dbReference type="PROSITE" id="PS50043"/>
    </source>
</evidence>
<dbReference type="PRINTS" id="PR00038">
    <property type="entry name" value="HTHLUXR"/>
</dbReference>
<feature type="domain" description="HTH luxR-type" evidence="6">
    <location>
        <begin position="151"/>
        <end position="216"/>
    </location>
</feature>
<keyword evidence="1 5" id="KW-0597">Phosphoprotein</keyword>
<dbReference type="GO" id="GO:0000160">
    <property type="term" value="P:phosphorelay signal transduction system"/>
    <property type="evidence" value="ECO:0007669"/>
    <property type="project" value="InterPro"/>
</dbReference>
<dbReference type="InterPro" id="IPR039420">
    <property type="entry name" value="WalR-like"/>
</dbReference>
<dbReference type="CDD" id="cd06170">
    <property type="entry name" value="LuxR_C_like"/>
    <property type="match status" value="1"/>
</dbReference>
<dbReference type="PROSITE" id="PS50110">
    <property type="entry name" value="RESPONSE_REGULATORY"/>
    <property type="match status" value="1"/>
</dbReference>
<dbReference type="InterPro" id="IPR016032">
    <property type="entry name" value="Sig_transdc_resp-reg_C-effctor"/>
</dbReference>
<sequence>MGVTTRVAIVDDDALVRAGLRMILGGDSSLSVVGEASDGREALDMIARASPHVVLMDIRMPLLDGLEATKALTRRGDQVRIIVLTTFDTDELVVTALRYGAVGFLLKDTSPGNIVDAVRRVAAGESILSPSVTAQLIAKVTGGSHAERERAVVLLEGLTDREREVAIAVGRGLSNTEISVQLFMGVATVKTHIGHVFVKLDATNRVQVARVVHDAQLASE</sequence>
<dbReference type="SMART" id="SM00421">
    <property type="entry name" value="HTH_LUXR"/>
    <property type="match status" value="1"/>
</dbReference>
<dbReference type="Pfam" id="PF00072">
    <property type="entry name" value="Response_reg"/>
    <property type="match status" value="1"/>
</dbReference>
<feature type="modified residue" description="4-aspartylphosphate" evidence="5">
    <location>
        <position position="57"/>
    </location>
</feature>
<dbReference type="Proteomes" id="UP000029864">
    <property type="component" value="Unassembled WGS sequence"/>
</dbReference>
<dbReference type="STRING" id="1001240.GY21_08645"/>
<dbReference type="SMART" id="SM00448">
    <property type="entry name" value="REC"/>
    <property type="match status" value="1"/>
</dbReference>
<dbReference type="InterPro" id="IPR058245">
    <property type="entry name" value="NreC/VraR/RcsB-like_REC"/>
</dbReference>
<dbReference type="PANTHER" id="PTHR43214:SF24">
    <property type="entry name" value="TRANSCRIPTIONAL REGULATORY PROTEIN NARL-RELATED"/>
    <property type="match status" value="1"/>
</dbReference>
<comment type="caution">
    <text evidence="8">The sequence shown here is derived from an EMBL/GenBank/DDBJ whole genome shotgun (WGS) entry which is preliminary data.</text>
</comment>
<evidence type="ECO:0000256" key="2">
    <source>
        <dbReference type="ARBA" id="ARBA00023015"/>
    </source>
</evidence>
<dbReference type="SUPFAM" id="SSF52172">
    <property type="entry name" value="CheY-like"/>
    <property type="match status" value="1"/>
</dbReference>
<keyword evidence="4" id="KW-0804">Transcription</keyword>
<dbReference type="eggNOG" id="COG2197">
    <property type="taxonomic scope" value="Bacteria"/>
</dbReference>
<dbReference type="Gene3D" id="3.40.50.2300">
    <property type="match status" value="1"/>
</dbReference>
<organism evidence="8 9">
    <name type="scientific">Cryobacterium roopkundense</name>
    <dbReference type="NCBI Taxonomy" id="1001240"/>
    <lineage>
        <taxon>Bacteria</taxon>
        <taxon>Bacillati</taxon>
        <taxon>Actinomycetota</taxon>
        <taxon>Actinomycetes</taxon>
        <taxon>Micrococcales</taxon>
        <taxon>Microbacteriaceae</taxon>
        <taxon>Cryobacterium</taxon>
    </lineage>
</organism>
<evidence type="ECO:0000256" key="1">
    <source>
        <dbReference type="ARBA" id="ARBA00022553"/>
    </source>
</evidence>
<keyword evidence="2" id="KW-0805">Transcription regulation</keyword>
<dbReference type="PROSITE" id="PS00622">
    <property type="entry name" value="HTH_LUXR_1"/>
    <property type="match status" value="1"/>
</dbReference>
<evidence type="ECO:0000256" key="5">
    <source>
        <dbReference type="PROSITE-ProRule" id="PRU00169"/>
    </source>
</evidence>
<dbReference type="EMBL" id="JPXF01000029">
    <property type="protein sequence ID" value="KGJ76976.1"/>
    <property type="molecule type" value="Genomic_DNA"/>
</dbReference>
<evidence type="ECO:0000313" key="8">
    <source>
        <dbReference type="EMBL" id="KGJ76976.1"/>
    </source>
</evidence>
<dbReference type="SUPFAM" id="SSF46894">
    <property type="entry name" value="C-terminal effector domain of the bipartite response regulators"/>
    <property type="match status" value="1"/>
</dbReference>
<dbReference type="GO" id="GO:0003677">
    <property type="term" value="F:DNA binding"/>
    <property type="evidence" value="ECO:0007669"/>
    <property type="project" value="UniProtKB-KW"/>
</dbReference>
<evidence type="ECO:0000256" key="3">
    <source>
        <dbReference type="ARBA" id="ARBA00023125"/>
    </source>
</evidence>
<dbReference type="AlphaFoldDB" id="A0A099JFI3"/>
<evidence type="ECO:0000256" key="4">
    <source>
        <dbReference type="ARBA" id="ARBA00023163"/>
    </source>
</evidence>
<dbReference type="Pfam" id="PF00196">
    <property type="entry name" value="GerE"/>
    <property type="match status" value="1"/>
</dbReference>
<keyword evidence="9" id="KW-1185">Reference proteome</keyword>
<dbReference type="CDD" id="cd17535">
    <property type="entry name" value="REC_NarL-like"/>
    <property type="match status" value="1"/>
</dbReference>